<keyword evidence="3 7" id="KW-0732">Signal</keyword>
<dbReference type="PANTHER" id="PTHR43101:SF1">
    <property type="entry name" value="BETA-FRUCTOSIDASE"/>
    <property type="match status" value="1"/>
</dbReference>
<keyword evidence="11" id="KW-1185">Reference proteome</keyword>
<name>A0A7W4ZA84_9GAMM</name>
<reference evidence="10 11" key="1">
    <citation type="submission" date="2020-08" db="EMBL/GenBank/DDBJ databases">
        <title>Genomic Encyclopedia of Type Strains, Phase III (KMG-III): the genomes of soil and plant-associated and newly described type strains.</title>
        <authorList>
            <person name="Whitman W."/>
        </authorList>
    </citation>
    <scope>NUCLEOTIDE SEQUENCE [LARGE SCALE GENOMIC DNA]</scope>
    <source>
        <strain evidence="10 11">CECT 8799</strain>
    </source>
</reference>
<dbReference type="Gene3D" id="2.60.120.200">
    <property type="match status" value="1"/>
</dbReference>
<evidence type="ECO:0000256" key="4">
    <source>
        <dbReference type="ARBA" id="ARBA00022801"/>
    </source>
</evidence>
<evidence type="ECO:0000256" key="6">
    <source>
        <dbReference type="ARBA" id="ARBA00023295"/>
    </source>
</evidence>
<dbReference type="SUPFAM" id="SSF49899">
    <property type="entry name" value="Concanavalin A-like lectins/glucanases"/>
    <property type="match status" value="2"/>
</dbReference>
<dbReference type="SUPFAM" id="SSF49373">
    <property type="entry name" value="Invasin/intimin cell-adhesion fragments"/>
    <property type="match status" value="1"/>
</dbReference>
<evidence type="ECO:0000313" key="10">
    <source>
        <dbReference type="EMBL" id="MBB3062306.1"/>
    </source>
</evidence>
<gene>
    <name evidence="10" type="ORF">FHS09_003151</name>
</gene>
<dbReference type="InterPro" id="IPR006558">
    <property type="entry name" value="LamG-like"/>
</dbReference>
<dbReference type="EC" id="3.2.1.26" evidence="2"/>
<comment type="similarity">
    <text evidence="1">Belongs to the glycosyl hydrolase 32 family.</text>
</comment>
<dbReference type="Pfam" id="PF02368">
    <property type="entry name" value="Big_2"/>
    <property type="match status" value="1"/>
</dbReference>
<dbReference type="InterPro" id="IPR013320">
    <property type="entry name" value="ConA-like_dom_sf"/>
</dbReference>
<evidence type="ECO:0000256" key="5">
    <source>
        <dbReference type="ARBA" id="ARBA00023157"/>
    </source>
</evidence>
<dbReference type="InterPro" id="IPR051214">
    <property type="entry name" value="GH32_Enzymes"/>
</dbReference>
<dbReference type="Gene3D" id="2.60.40.1080">
    <property type="match status" value="1"/>
</dbReference>
<dbReference type="Proteomes" id="UP000535937">
    <property type="component" value="Unassembled WGS sequence"/>
</dbReference>
<dbReference type="Pfam" id="PF13385">
    <property type="entry name" value="Laminin_G_3"/>
    <property type="match status" value="1"/>
</dbReference>
<dbReference type="InterPro" id="IPR013189">
    <property type="entry name" value="Glyco_hydro_32_C"/>
</dbReference>
<dbReference type="Pfam" id="PF08244">
    <property type="entry name" value="Glyco_hydro_32C"/>
    <property type="match status" value="1"/>
</dbReference>
<dbReference type="SMART" id="SM00635">
    <property type="entry name" value="BID_2"/>
    <property type="match status" value="1"/>
</dbReference>
<proteinExistence type="inferred from homology"/>
<feature type="domain" description="BIG2" evidence="9">
    <location>
        <begin position="1151"/>
        <end position="1227"/>
    </location>
</feature>
<keyword evidence="6" id="KW-0326">Glycosidase</keyword>
<dbReference type="InterPro" id="IPR023296">
    <property type="entry name" value="Glyco_hydro_beta-prop_sf"/>
</dbReference>
<accession>A0A7W4ZA84</accession>
<dbReference type="InterPro" id="IPR013148">
    <property type="entry name" value="Glyco_hydro_32_N"/>
</dbReference>
<dbReference type="EMBL" id="JACHWZ010000015">
    <property type="protein sequence ID" value="MBB3062306.1"/>
    <property type="molecule type" value="Genomic_DNA"/>
</dbReference>
<keyword evidence="4 10" id="KW-0378">Hydrolase</keyword>
<comment type="caution">
    <text evidence="10">The sequence shown here is derived from an EMBL/GenBank/DDBJ whole genome shotgun (WGS) entry which is preliminary data.</text>
</comment>
<organism evidence="10 11">
    <name type="scientific">Microbulbifer rhizosphaerae</name>
    <dbReference type="NCBI Taxonomy" id="1562603"/>
    <lineage>
        <taxon>Bacteria</taxon>
        <taxon>Pseudomonadati</taxon>
        <taxon>Pseudomonadota</taxon>
        <taxon>Gammaproteobacteria</taxon>
        <taxon>Cellvibrionales</taxon>
        <taxon>Microbulbiferaceae</taxon>
        <taxon>Microbulbifer</taxon>
    </lineage>
</organism>
<dbReference type="SUPFAM" id="SSF75005">
    <property type="entry name" value="Arabinanase/levansucrase/invertase"/>
    <property type="match status" value="1"/>
</dbReference>
<dbReference type="Gene3D" id="2.60.120.560">
    <property type="entry name" value="Exo-inulinase, domain 1"/>
    <property type="match status" value="1"/>
</dbReference>
<evidence type="ECO:0000259" key="8">
    <source>
        <dbReference type="SMART" id="SM00560"/>
    </source>
</evidence>
<feature type="domain" description="LamG-like jellyroll fold" evidence="8">
    <location>
        <begin position="96"/>
        <end position="242"/>
    </location>
</feature>
<dbReference type="Pfam" id="PF00251">
    <property type="entry name" value="Glyco_hydro_32N"/>
    <property type="match status" value="1"/>
</dbReference>
<dbReference type="InterPro" id="IPR001362">
    <property type="entry name" value="Glyco_hydro_32"/>
</dbReference>
<evidence type="ECO:0000256" key="1">
    <source>
        <dbReference type="ARBA" id="ARBA00009902"/>
    </source>
</evidence>
<evidence type="ECO:0000259" key="9">
    <source>
        <dbReference type="SMART" id="SM00635"/>
    </source>
</evidence>
<dbReference type="GO" id="GO:0005975">
    <property type="term" value="P:carbohydrate metabolic process"/>
    <property type="evidence" value="ECO:0007669"/>
    <property type="project" value="InterPro"/>
</dbReference>
<evidence type="ECO:0000256" key="2">
    <source>
        <dbReference type="ARBA" id="ARBA00012758"/>
    </source>
</evidence>
<dbReference type="Gene3D" id="2.115.10.20">
    <property type="entry name" value="Glycosyl hydrolase domain, family 43"/>
    <property type="match status" value="1"/>
</dbReference>
<evidence type="ECO:0000256" key="3">
    <source>
        <dbReference type="ARBA" id="ARBA00022729"/>
    </source>
</evidence>
<evidence type="ECO:0000313" key="11">
    <source>
        <dbReference type="Proteomes" id="UP000535937"/>
    </source>
</evidence>
<dbReference type="SMART" id="SM00640">
    <property type="entry name" value="Glyco_32"/>
    <property type="match status" value="1"/>
</dbReference>
<feature type="signal peptide" evidence="7">
    <location>
        <begin position="1"/>
        <end position="24"/>
    </location>
</feature>
<keyword evidence="5" id="KW-1015">Disulfide bond</keyword>
<protein>
    <recommendedName>
        <fullName evidence="2">beta-fructofuranosidase</fullName>
        <ecNumber evidence="2">3.2.1.26</ecNumber>
    </recommendedName>
</protein>
<dbReference type="SMART" id="SM00560">
    <property type="entry name" value="LamGL"/>
    <property type="match status" value="1"/>
</dbReference>
<evidence type="ECO:0000256" key="7">
    <source>
        <dbReference type="SAM" id="SignalP"/>
    </source>
</evidence>
<dbReference type="RefSeq" id="WP_183461501.1">
    <property type="nucleotide sequence ID" value="NZ_JACHWZ010000015.1"/>
</dbReference>
<dbReference type="GO" id="GO:0004564">
    <property type="term" value="F:beta-fructofuranosidase activity"/>
    <property type="evidence" value="ECO:0007669"/>
    <property type="project" value="UniProtKB-EC"/>
</dbReference>
<dbReference type="CDD" id="cd08996">
    <property type="entry name" value="GH32_FFase"/>
    <property type="match status" value="1"/>
</dbReference>
<feature type="chain" id="PRO_5030841683" description="beta-fructofuranosidase" evidence="7">
    <location>
        <begin position="25"/>
        <end position="1392"/>
    </location>
</feature>
<sequence length="1392" mass="150135">MIKKIIVGPLLVVAGTLSIPACDAGEPASPGPDDQVFLNYDQENGTAQVSNSAGGDYFVQLKDNPPERVPGVFGNAFRSDGYSTWVTGPLNLDGLESFSVSTWIALESYPSTVEGAHQNSALLHSWKDNRGFRLGMDTYGNWWLDVNLGGAIERLQAPDVFPLYEWSHVAAAVDNGALKLFLNGDPVALRQVSAAPLQGSSANQLIIARSDAPQMSHGVFEVNAINAAYDDTRITAAARSDTDIADEAAAGAGASWQASIAVPATRFADDLHRPRIHAMPPANWTNEPHGMVEKDGRYHLFYQRTPNGPYKWMMHWGHMWSDDLVNWVDAKDALYPQPNSSGVFGLGSKGIWSGDVVMDKGVAHAFYTTVNYDGQFDQGIARATSTDIDLESWQRRGGIIDKNTPNPGGIADFRDPYLWRDGDRWHMLIGAAMGSAGGVEYYTTDDLDADNWQRAARPFSSLPFTEMDPSSAIWEMPVFEYIGEHNGVDKYALVVSPIGGSMRKNDAPFVRSVYWTGTWSLDGNGEGQFVPDSAEPKFLDLIHGHLSPAVARQNGEPVAIGIVDERSSSEMQNTQGWAHTFSLPRIWSLGDDGQTLWQRPHPQLQSLRDTAELQQWGVQTVNGELLLVDAGHLYELEVELAEPLAEQTFGFNLATSPDGDETTRIYLQGGTITIDKRQSSNNTAQEELRQYSADYDVAAFGAPQFLRLYVDHSVVTVFINDRAVFSNRIYPTRADSTGLSLFSDGDVALAEASWYPLRPISRNVGPSATLISDGHIGEGLESGERITVEIRNDLLLPDLDQAQWQLMNLPAGVDLGTITRIDDTHVELTLSGNASEDYDTDITNVVLDIPAAALQKSDRNIQAGGVVFTAELEPATSLTLSSGGTIREGSEDGAEITVRVENNSFSLPLDEAHWQLDGIPDGLGYTLVRVDSQTVKIQLTGQAADYDSDIDNISLTVDPAAFVHPDPELHGASPTGSGGVVFEAVSGSLVYDFESGDLGNWCLMSGSAFSQAAVVSDVQWHGGNFDHQGVFHLWGFAAEGDGATGLMRTGNFVLEGDGQIRMLISGGADSINLYAALRRTDDDADLIRATGHNSETYVEVVWDASAYIGEQLYIELQDSAQGGWGHINLDNLRVPVADSADGLMPSANVYPLETISAAPASLNLTQGETVQIALDLQPAFACSQPILWQSTDTSVATVGDGLVTAVASGSTTILAQSADATASTSIPVLVGAAPEAGDELHWDFENGDLSGWQLEGDAFNVADISTATTFWDGVPFNHQGQRHLWGFQDGGDGGIGRMISDEFLLGGDGRVCFLISGGNQPDALYLALERVADGAELMRTTGHDSEAYREHCFDAAAHIGERLRLQLVDNSSGGFGHINLDDVRIPLEGGGA</sequence>
<dbReference type="InterPro" id="IPR003343">
    <property type="entry name" value="Big_2"/>
</dbReference>
<dbReference type="InterPro" id="IPR008964">
    <property type="entry name" value="Invasin/intimin_cell_adhesion"/>
</dbReference>
<dbReference type="PANTHER" id="PTHR43101">
    <property type="entry name" value="BETA-FRUCTOSIDASE"/>
    <property type="match status" value="1"/>
</dbReference>